<proteinExistence type="predicted"/>
<dbReference type="PANTHER" id="PTHR37017">
    <property type="entry name" value="AB HYDROLASE-1 DOMAIN-CONTAINING PROTEIN-RELATED"/>
    <property type="match status" value="1"/>
</dbReference>
<dbReference type="InterPro" id="IPR000073">
    <property type="entry name" value="AB_hydrolase_1"/>
</dbReference>
<dbReference type="InterPro" id="IPR052897">
    <property type="entry name" value="Sec-Metab_Biosynth_Hydrolase"/>
</dbReference>
<organism evidence="2 3">
    <name type="scientific">Aspergillus udagawae</name>
    <dbReference type="NCBI Taxonomy" id="91492"/>
    <lineage>
        <taxon>Eukaryota</taxon>
        <taxon>Fungi</taxon>
        <taxon>Dikarya</taxon>
        <taxon>Ascomycota</taxon>
        <taxon>Pezizomycotina</taxon>
        <taxon>Eurotiomycetes</taxon>
        <taxon>Eurotiomycetidae</taxon>
        <taxon>Eurotiales</taxon>
        <taxon>Aspergillaceae</taxon>
        <taxon>Aspergillus</taxon>
        <taxon>Aspergillus subgen. Fumigati</taxon>
    </lineage>
</organism>
<dbReference type="AlphaFoldDB" id="A0A8H3RQF1"/>
<dbReference type="InterPro" id="IPR029058">
    <property type="entry name" value="AB_hydrolase_fold"/>
</dbReference>
<protein>
    <recommendedName>
        <fullName evidence="1">AB hydrolase-1 domain-containing protein</fullName>
    </recommendedName>
</protein>
<comment type="caution">
    <text evidence="2">The sequence shown here is derived from an EMBL/GenBank/DDBJ whole genome shotgun (WGS) entry which is preliminary data.</text>
</comment>
<sequence length="271" mass="29038">MATIVFVPGAWIAPAFYQPFLEALTKVGYPVRSAGYPSLDPADPASADCKADSDAIASVIRPLVEDEGRDVLLVMHSYAGMPGAAAAKGLGKTERIQQGKSGGIVGMVFIAAFLVPEGLSCAGLQGGSLPPWILLDKVQPLFPTAWPYDRVNFPDDPVGNFAADVDQEVAQNLAGYIRPHSTLAFNSPQPAPAWADQACAGRLAFIVPTLDKAVPEGAQRAMIAATQKDWIVEEMVCSHCAPFLNRIDECVRLLQGFLGVFEGMKNRVFHR</sequence>
<dbReference type="Proteomes" id="UP000465221">
    <property type="component" value="Unassembled WGS sequence"/>
</dbReference>
<dbReference type="SUPFAM" id="SSF53474">
    <property type="entry name" value="alpha/beta-Hydrolases"/>
    <property type="match status" value="1"/>
</dbReference>
<dbReference type="PANTHER" id="PTHR37017:SF11">
    <property type="entry name" value="ESTERASE_LIPASE_THIOESTERASE DOMAIN-CONTAINING PROTEIN"/>
    <property type="match status" value="1"/>
</dbReference>
<gene>
    <name evidence="2" type="ORF">IFM46972_04129</name>
</gene>
<reference evidence="2 3" key="1">
    <citation type="submission" date="2020-01" db="EMBL/GenBank/DDBJ databases">
        <title>Draft genome sequence of Aspergillus udagawae IFM 46972.</title>
        <authorList>
            <person name="Takahashi H."/>
            <person name="Yaguchi T."/>
        </authorList>
    </citation>
    <scope>NUCLEOTIDE SEQUENCE [LARGE SCALE GENOMIC DNA]</scope>
    <source>
        <strain evidence="2 3">IFM 46972</strain>
    </source>
</reference>
<dbReference type="Gene3D" id="3.40.50.1820">
    <property type="entry name" value="alpha/beta hydrolase"/>
    <property type="match status" value="1"/>
</dbReference>
<evidence type="ECO:0000313" key="2">
    <source>
        <dbReference type="EMBL" id="GFF34128.1"/>
    </source>
</evidence>
<name>A0A8H3RQF1_9EURO</name>
<evidence type="ECO:0000259" key="1">
    <source>
        <dbReference type="Pfam" id="PF12697"/>
    </source>
</evidence>
<dbReference type="EMBL" id="BLKC01000022">
    <property type="protein sequence ID" value="GFF34128.1"/>
    <property type="molecule type" value="Genomic_DNA"/>
</dbReference>
<feature type="domain" description="AB hydrolase-1" evidence="1">
    <location>
        <begin position="4"/>
        <end position="252"/>
    </location>
</feature>
<accession>A0A8H3RQF1</accession>
<evidence type="ECO:0000313" key="3">
    <source>
        <dbReference type="Proteomes" id="UP000465221"/>
    </source>
</evidence>
<dbReference type="Pfam" id="PF12697">
    <property type="entry name" value="Abhydrolase_6"/>
    <property type="match status" value="1"/>
</dbReference>